<dbReference type="AlphaFoldDB" id="A0A835CBG6"/>
<evidence type="ECO:0000313" key="1">
    <source>
        <dbReference type="EMBL" id="KAF7835651.1"/>
    </source>
</evidence>
<evidence type="ECO:0000313" key="2">
    <source>
        <dbReference type="Proteomes" id="UP000634136"/>
    </source>
</evidence>
<organism evidence="1 2">
    <name type="scientific">Senna tora</name>
    <dbReference type="NCBI Taxonomy" id="362788"/>
    <lineage>
        <taxon>Eukaryota</taxon>
        <taxon>Viridiplantae</taxon>
        <taxon>Streptophyta</taxon>
        <taxon>Embryophyta</taxon>
        <taxon>Tracheophyta</taxon>
        <taxon>Spermatophyta</taxon>
        <taxon>Magnoliopsida</taxon>
        <taxon>eudicotyledons</taxon>
        <taxon>Gunneridae</taxon>
        <taxon>Pentapetalae</taxon>
        <taxon>rosids</taxon>
        <taxon>fabids</taxon>
        <taxon>Fabales</taxon>
        <taxon>Fabaceae</taxon>
        <taxon>Caesalpinioideae</taxon>
        <taxon>Cassia clade</taxon>
        <taxon>Senna</taxon>
    </lineage>
</organism>
<protein>
    <submittedName>
        <fullName evidence="1">Uncharacterized protein</fullName>
    </submittedName>
</protein>
<keyword evidence="2" id="KW-1185">Reference proteome</keyword>
<dbReference type="EMBL" id="JAAIUW010000004">
    <property type="protein sequence ID" value="KAF7835651.1"/>
    <property type="molecule type" value="Genomic_DNA"/>
</dbReference>
<reference evidence="1" key="1">
    <citation type="submission" date="2020-09" db="EMBL/GenBank/DDBJ databases">
        <title>Genome-Enabled Discovery of Anthraquinone Biosynthesis in Senna tora.</title>
        <authorList>
            <person name="Kang S.-H."/>
            <person name="Pandey R.P."/>
            <person name="Lee C.-M."/>
            <person name="Sim J.-S."/>
            <person name="Jeong J.-T."/>
            <person name="Choi B.-S."/>
            <person name="Jung M."/>
            <person name="Ginzburg D."/>
            <person name="Zhao K."/>
            <person name="Won S.Y."/>
            <person name="Oh T.-J."/>
            <person name="Yu Y."/>
            <person name="Kim N.-H."/>
            <person name="Lee O.R."/>
            <person name="Lee T.-H."/>
            <person name="Bashyal P."/>
            <person name="Kim T.-S."/>
            <person name="Lee W.-H."/>
            <person name="Kawkins C."/>
            <person name="Kim C.-K."/>
            <person name="Kim J.S."/>
            <person name="Ahn B.O."/>
            <person name="Rhee S.Y."/>
            <person name="Sohng J.K."/>
        </authorList>
    </citation>
    <scope>NUCLEOTIDE SEQUENCE</scope>
    <source>
        <tissue evidence="1">Leaf</tissue>
    </source>
</reference>
<dbReference type="Proteomes" id="UP000634136">
    <property type="component" value="Unassembled WGS sequence"/>
</dbReference>
<sequence length="26" mass="2861">MAYASKVGTTIPHNDYYVLVLPHASL</sequence>
<accession>A0A835CBG6</accession>
<comment type="caution">
    <text evidence="1">The sequence shown here is derived from an EMBL/GenBank/DDBJ whole genome shotgun (WGS) entry which is preliminary data.</text>
</comment>
<proteinExistence type="predicted"/>
<name>A0A835CBG6_9FABA</name>
<gene>
    <name evidence="1" type="ORF">G2W53_010510</name>
</gene>